<dbReference type="STRING" id="1183438.GKIL_3145"/>
<dbReference type="SUPFAM" id="SSF52980">
    <property type="entry name" value="Restriction endonuclease-like"/>
    <property type="match status" value="1"/>
</dbReference>
<dbReference type="PANTHER" id="PTHR47152:SF1">
    <property type="entry name" value="SLL1186 PROTEIN"/>
    <property type="match status" value="1"/>
</dbReference>
<dbReference type="eggNOG" id="COG4636">
    <property type="taxonomic scope" value="Bacteria"/>
</dbReference>
<dbReference type="InterPro" id="IPR011335">
    <property type="entry name" value="Restrct_endonuc-II-like"/>
</dbReference>
<reference evidence="2 3" key="1">
    <citation type="journal article" date="2013" name="PLoS ONE">
        <title>Cultivation and Complete Genome Sequencing of Gloeobacter kilaueensis sp. nov., from a Lava Cave in Kilauea Caldera, Hawai'i.</title>
        <authorList>
            <person name="Saw J.H."/>
            <person name="Schatz M."/>
            <person name="Brown M.V."/>
            <person name="Kunkel D.D."/>
            <person name="Foster J.S."/>
            <person name="Shick H."/>
            <person name="Christensen S."/>
            <person name="Hou S."/>
            <person name="Wan X."/>
            <person name="Donachie S.P."/>
        </authorList>
    </citation>
    <scope>NUCLEOTIDE SEQUENCE [LARGE SCALE GENOMIC DNA]</scope>
    <source>
        <strain evidence="3">JS</strain>
    </source>
</reference>
<keyword evidence="3" id="KW-1185">Reference proteome</keyword>
<dbReference type="EMBL" id="CP003587">
    <property type="protein sequence ID" value="AGY59391.1"/>
    <property type="molecule type" value="Genomic_DNA"/>
</dbReference>
<dbReference type="Proteomes" id="UP000017396">
    <property type="component" value="Chromosome"/>
</dbReference>
<dbReference type="HOGENOM" id="CLU_098557_0_0_3"/>
<gene>
    <name evidence="2" type="ORF">GKIL_3145</name>
</gene>
<dbReference type="InterPro" id="IPR012296">
    <property type="entry name" value="Nuclease_put_TT1808"/>
</dbReference>
<dbReference type="KEGG" id="glj:GKIL_3145"/>
<dbReference type="OrthoDB" id="5768410at2"/>
<dbReference type="AlphaFoldDB" id="U5QKF6"/>
<accession>U5QKF6</accession>
<sequence>MLRSYPKFVPVLVALDCIELEPGSTVTIHGLGWEQFEAYLEELGEGRSARIAYFHGALEIMAPLPAHERPHRFIADVVKAILDAQGRDWEDFGSTTFKKKTADAGLEPDTCFYIQNAQRVRNCLRMDLEVYPPPDLAIEADLTSTTTLAAYQALQVPEVWIYSQNRLTIHLLRDDRYEQSQTSEVFGDLLVAQAIPRLLQQALQQGSSQVLRSLRTRLAEGKEL</sequence>
<dbReference type="InterPro" id="IPR008538">
    <property type="entry name" value="Uma2"/>
</dbReference>
<feature type="domain" description="Putative restriction endonuclease" evidence="1">
    <location>
        <begin position="33"/>
        <end position="196"/>
    </location>
</feature>
<dbReference type="CDD" id="cd06260">
    <property type="entry name" value="DUF820-like"/>
    <property type="match status" value="1"/>
</dbReference>
<evidence type="ECO:0000313" key="2">
    <source>
        <dbReference type="EMBL" id="AGY59391.1"/>
    </source>
</evidence>
<evidence type="ECO:0000259" key="1">
    <source>
        <dbReference type="Pfam" id="PF05685"/>
    </source>
</evidence>
<dbReference type="Pfam" id="PF05685">
    <property type="entry name" value="Uma2"/>
    <property type="match status" value="1"/>
</dbReference>
<evidence type="ECO:0000313" key="3">
    <source>
        <dbReference type="Proteomes" id="UP000017396"/>
    </source>
</evidence>
<dbReference type="PANTHER" id="PTHR47152">
    <property type="entry name" value="SLR2084 PROTEIN-RELATED"/>
    <property type="match status" value="1"/>
</dbReference>
<dbReference type="PATRIC" id="fig|1183438.3.peg.3097"/>
<name>U5QKF6_GLOK1</name>
<proteinExistence type="predicted"/>
<protein>
    <recommendedName>
        <fullName evidence="1">Putative restriction endonuclease domain-containing protein</fullName>
    </recommendedName>
</protein>
<dbReference type="Gene3D" id="3.90.1570.10">
    <property type="entry name" value="tt1808, chain A"/>
    <property type="match status" value="1"/>
</dbReference>
<organism evidence="2 3">
    <name type="scientific">Gloeobacter kilaueensis (strain ATCC BAA-2537 / CCAP 1431/1 / ULC 316 / JS1)</name>
    <dbReference type="NCBI Taxonomy" id="1183438"/>
    <lineage>
        <taxon>Bacteria</taxon>
        <taxon>Bacillati</taxon>
        <taxon>Cyanobacteriota</taxon>
        <taxon>Cyanophyceae</taxon>
        <taxon>Gloeobacterales</taxon>
        <taxon>Gloeobacteraceae</taxon>
        <taxon>Gloeobacter</taxon>
    </lineage>
</organism>
<dbReference type="RefSeq" id="WP_023174651.1">
    <property type="nucleotide sequence ID" value="NC_022600.1"/>
</dbReference>